<protein>
    <submittedName>
        <fullName evidence="3">DNA primase</fullName>
    </submittedName>
</protein>
<dbReference type="InterPro" id="IPR037068">
    <property type="entry name" value="DNA_primase_core_N_sf"/>
</dbReference>
<dbReference type="InterPro" id="IPR006171">
    <property type="entry name" value="TOPRIM_dom"/>
</dbReference>
<dbReference type="AlphaFoldDB" id="A0A1C5G6N0"/>
<dbReference type="SMART" id="SM00493">
    <property type="entry name" value="TOPRIM"/>
    <property type="match status" value="1"/>
</dbReference>
<dbReference type="GO" id="GO:0006269">
    <property type="term" value="P:DNA replication, synthesis of primer"/>
    <property type="evidence" value="ECO:0007669"/>
    <property type="project" value="TreeGrafter"/>
</dbReference>
<dbReference type="PANTHER" id="PTHR30313:SF2">
    <property type="entry name" value="DNA PRIMASE"/>
    <property type="match status" value="1"/>
</dbReference>
<name>A0A1C5G6N0_MICEH</name>
<dbReference type="GO" id="GO:0005737">
    <property type="term" value="C:cytoplasm"/>
    <property type="evidence" value="ECO:0007669"/>
    <property type="project" value="TreeGrafter"/>
</dbReference>
<feature type="domain" description="Toprim" evidence="2">
    <location>
        <begin position="173"/>
        <end position="263"/>
    </location>
</feature>
<dbReference type="InterPro" id="IPR034151">
    <property type="entry name" value="TOPRIM_DnaG_bac"/>
</dbReference>
<proteinExistence type="predicted"/>
<evidence type="ECO:0000256" key="1">
    <source>
        <dbReference type="SAM" id="MobiDB-lite"/>
    </source>
</evidence>
<dbReference type="EMBL" id="LT607733">
    <property type="protein sequence ID" value="SCG15583.1"/>
    <property type="molecule type" value="Genomic_DNA"/>
</dbReference>
<dbReference type="InterPro" id="IPR013264">
    <property type="entry name" value="DNAG_N"/>
</dbReference>
<keyword evidence="4" id="KW-1185">Reference proteome</keyword>
<evidence type="ECO:0000259" key="2">
    <source>
        <dbReference type="PROSITE" id="PS50880"/>
    </source>
</evidence>
<reference evidence="3 4" key="1">
    <citation type="submission" date="2016-06" db="EMBL/GenBank/DDBJ databases">
        <authorList>
            <person name="Kjaerup R.B."/>
            <person name="Dalgaard T.S."/>
            <person name="Juul-Madsen H.R."/>
        </authorList>
    </citation>
    <scope>NUCLEOTIDE SEQUENCE [LARGE SCALE GENOMIC DNA]</scope>
    <source>
        <strain evidence="3 4">DSM 43913</strain>
    </source>
</reference>
<dbReference type="Gene3D" id="3.90.980.10">
    <property type="entry name" value="DNA primase, catalytic core, N-terminal domain"/>
    <property type="match status" value="1"/>
</dbReference>
<dbReference type="PROSITE" id="PS50880">
    <property type="entry name" value="TOPRIM"/>
    <property type="match status" value="1"/>
</dbReference>
<accession>A0A1C5G6N0</accession>
<dbReference type="SUPFAM" id="SSF56731">
    <property type="entry name" value="DNA primase core"/>
    <property type="match status" value="1"/>
</dbReference>
<evidence type="ECO:0000313" key="4">
    <source>
        <dbReference type="Proteomes" id="UP000198251"/>
    </source>
</evidence>
<dbReference type="PANTHER" id="PTHR30313">
    <property type="entry name" value="DNA PRIMASE"/>
    <property type="match status" value="1"/>
</dbReference>
<evidence type="ECO:0000313" key="3">
    <source>
        <dbReference type="EMBL" id="SCG15583.1"/>
    </source>
</evidence>
<dbReference type="Pfam" id="PF08275">
    <property type="entry name" value="DNAG_N"/>
    <property type="match status" value="1"/>
</dbReference>
<organism evidence="3 4">
    <name type="scientific">Micromonospora echinofusca</name>
    <dbReference type="NCBI Taxonomy" id="47858"/>
    <lineage>
        <taxon>Bacteria</taxon>
        <taxon>Bacillati</taxon>
        <taxon>Actinomycetota</taxon>
        <taxon>Actinomycetes</taxon>
        <taxon>Micromonosporales</taxon>
        <taxon>Micromonosporaceae</taxon>
        <taxon>Micromonospora</taxon>
    </lineage>
</organism>
<gene>
    <name evidence="3" type="ORF">GA0070610_1818</name>
</gene>
<sequence>MMASPDPVRAGNTGREHDFRRLLAANEAAVAWFRGRLAAAEEPRRYLTSRALGALVDREWPWRVGYAPRTWSALTDHLRGMDFSPEELVVAGLSRPTRDSPERLIDVFRDRIVFPIRDPDGHVVAFIGRASNRSLATDPQLPKYLNTHESPLYRKDELLFGVAEQQDRIRAGWRPVLVEGPADTIAIWLSYARSGLPGAVAVAPCGTAFGAAQAAILRSMSGCRDAIVVAFDGDPAGRRAADAAFDLLRRPGAQGTLLAAEFATGADPADLLIRPNGRAQLRAALRHQTRPLLFAVVDHHLDRLLSRSPQLLDDIGGRYEAARILSPRVLDAADPGEAYRLAQHIVERTRIAERSHDGIGTVMAYAADGLLHRIGHFPAGLDSGPADSNVGRPRPIAVPPLRSVPASPRTPADPSQPGPAYASQHCPRQRRRRA</sequence>
<dbReference type="CDD" id="cd03364">
    <property type="entry name" value="TOPRIM_DnaG_primases"/>
    <property type="match status" value="1"/>
</dbReference>
<dbReference type="Gene3D" id="3.40.1360.10">
    <property type="match status" value="1"/>
</dbReference>
<dbReference type="Pfam" id="PF13155">
    <property type="entry name" value="Toprim_2"/>
    <property type="match status" value="1"/>
</dbReference>
<dbReference type="Proteomes" id="UP000198251">
    <property type="component" value="Chromosome I"/>
</dbReference>
<feature type="region of interest" description="Disordered" evidence="1">
    <location>
        <begin position="384"/>
        <end position="434"/>
    </location>
</feature>
<dbReference type="InterPro" id="IPR050219">
    <property type="entry name" value="DnaG_primase"/>
</dbReference>